<gene>
    <name evidence="1" type="ORF">GCM10007931_30640</name>
</gene>
<organism evidence="1 2">
    <name type="scientific">Vibrio algivorus</name>
    <dbReference type="NCBI Taxonomy" id="1667024"/>
    <lineage>
        <taxon>Bacteria</taxon>
        <taxon>Pseudomonadati</taxon>
        <taxon>Pseudomonadota</taxon>
        <taxon>Gammaproteobacteria</taxon>
        <taxon>Vibrionales</taxon>
        <taxon>Vibrionaceae</taxon>
        <taxon>Vibrio</taxon>
    </lineage>
</organism>
<proteinExistence type="predicted"/>
<sequence length="236" mass="26773">MDYYKELFNKAGWFVPPYVHMEYLVEIAGDISQNNDSNLESRLSLIYTHDHLAAMVKHRYPIVPYISDYKLIIAEAIVGLHHVAVSGLIPVIEGVGRKILESKGISEKYVKNVFVSLAEYSKENVIANQLGAVDEIVAMLDSFVHFTNNNLYVNSARYSHRDKTNRHGILHGAFSDSDYGAPINFYKAKGSIEFLCFVVSIREPISFFAPNSSEASFKLAKQYALFQIMNDWRKHG</sequence>
<dbReference type="EMBL" id="BSPV01000010">
    <property type="protein sequence ID" value="GLT16089.1"/>
    <property type="molecule type" value="Genomic_DNA"/>
</dbReference>
<dbReference type="Proteomes" id="UP001157156">
    <property type="component" value="Unassembled WGS sequence"/>
</dbReference>
<protein>
    <submittedName>
        <fullName evidence="1">Uncharacterized protein</fullName>
    </submittedName>
</protein>
<accession>A0ABQ6ESV9</accession>
<reference evidence="2" key="1">
    <citation type="journal article" date="2019" name="Int. J. Syst. Evol. Microbiol.">
        <title>The Global Catalogue of Microorganisms (GCM) 10K type strain sequencing project: providing services to taxonomists for standard genome sequencing and annotation.</title>
        <authorList>
            <consortium name="The Broad Institute Genomics Platform"/>
            <consortium name="The Broad Institute Genome Sequencing Center for Infectious Disease"/>
            <person name="Wu L."/>
            <person name="Ma J."/>
        </authorList>
    </citation>
    <scope>NUCLEOTIDE SEQUENCE [LARGE SCALE GENOMIC DNA]</scope>
    <source>
        <strain evidence="2">NBRC 111146</strain>
    </source>
</reference>
<evidence type="ECO:0000313" key="2">
    <source>
        <dbReference type="Proteomes" id="UP001157156"/>
    </source>
</evidence>
<name>A0ABQ6ESV9_9VIBR</name>
<dbReference type="RefSeq" id="WP_089124799.1">
    <property type="nucleotide sequence ID" value="NZ_BSPV01000010.1"/>
</dbReference>
<keyword evidence="2" id="KW-1185">Reference proteome</keyword>
<evidence type="ECO:0000313" key="1">
    <source>
        <dbReference type="EMBL" id="GLT16089.1"/>
    </source>
</evidence>
<comment type="caution">
    <text evidence="1">The sequence shown here is derived from an EMBL/GenBank/DDBJ whole genome shotgun (WGS) entry which is preliminary data.</text>
</comment>